<evidence type="ECO:0000313" key="1">
    <source>
        <dbReference type="EMBL" id="CUP85315.1"/>
    </source>
</evidence>
<accession>A0A174RQ66</accession>
<reference evidence="1 2" key="1">
    <citation type="submission" date="2015-09" db="EMBL/GenBank/DDBJ databases">
        <authorList>
            <consortium name="Pathogen Informatics"/>
        </authorList>
    </citation>
    <scope>NUCLEOTIDE SEQUENCE [LARGE SCALE GENOMIC DNA]</scope>
    <source>
        <strain evidence="1 2">2789STDY5834946</strain>
    </source>
</reference>
<sequence length="87" mass="10416">MSKDAQQVSRQNPQNRSVYELVKVLKKITVFAGVFPPFLGKIPLKLIIRYLRLEYGLSTHFKYPEFRGFTYNLLNIRHHNFIKQEYQ</sequence>
<dbReference type="EMBL" id="CZBL01000003">
    <property type="protein sequence ID" value="CUP85315.1"/>
    <property type="molecule type" value="Genomic_DNA"/>
</dbReference>
<gene>
    <name evidence="1" type="ORF">ERS852558_01162</name>
</gene>
<evidence type="ECO:0000313" key="2">
    <source>
        <dbReference type="Proteomes" id="UP000095725"/>
    </source>
</evidence>
<organism evidence="1 2">
    <name type="scientific">Bacteroides caccae</name>
    <dbReference type="NCBI Taxonomy" id="47678"/>
    <lineage>
        <taxon>Bacteria</taxon>
        <taxon>Pseudomonadati</taxon>
        <taxon>Bacteroidota</taxon>
        <taxon>Bacteroidia</taxon>
        <taxon>Bacteroidales</taxon>
        <taxon>Bacteroidaceae</taxon>
        <taxon>Bacteroides</taxon>
    </lineage>
</organism>
<dbReference type="Proteomes" id="UP000095725">
    <property type="component" value="Unassembled WGS sequence"/>
</dbReference>
<name>A0A174RQ66_9BACE</name>
<proteinExistence type="predicted"/>
<protein>
    <submittedName>
        <fullName evidence="1">Uncharacterized protein</fullName>
    </submittedName>
</protein>
<dbReference type="AlphaFoldDB" id="A0A174RQ66"/>